<proteinExistence type="predicted"/>
<keyword evidence="3" id="KW-1185">Reference proteome</keyword>
<accession>A0AAX6GJZ9</accession>
<feature type="region of interest" description="Disordered" evidence="1">
    <location>
        <begin position="16"/>
        <end position="52"/>
    </location>
</feature>
<comment type="caution">
    <text evidence="2">The sequence shown here is derived from an EMBL/GenBank/DDBJ whole genome shotgun (WGS) entry which is preliminary data.</text>
</comment>
<name>A0AAX6GJZ9_IRIPA</name>
<protein>
    <submittedName>
        <fullName evidence="2">Nucleoredoxin 1</fullName>
    </submittedName>
</protein>
<gene>
    <name evidence="2" type="ORF">M6B38_361755</name>
</gene>
<organism evidence="2 3">
    <name type="scientific">Iris pallida</name>
    <name type="common">Sweet iris</name>
    <dbReference type="NCBI Taxonomy" id="29817"/>
    <lineage>
        <taxon>Eukaryota</taxon>
        <taxon>Viridiplantae</taxon>
        <taxon>Streptophyta</taxon>
        <taxon>Embryophyta</taxon>
        <taxon>Tracheophyta</taxon>
        <taxon>Spermatophyta</taxon>
        <taxon>Magnoliopsida</taxon>
        <taxon>Liliopsida</taxon>
        <taxon>Asparagales</taxon>
        <taxon>Iridaceae</taxon>
        <taxon>Iridoideae</taxon>
        <taxon>Irideae</taxon>
        <taxon>Iris</taxon>
    </lineage>
</organism>
<sequence>MMVHGADAYPFTEERVRSWRRRRKRKEEVAGEGEASSPRGARARSGQAQGVHVRRLRRGGSGWSFYCKECDFDCIQVCSAEEEAEAAGDGGTKEEERRKEREGWLRGDGEVCYKRNLCKMLWILLYYLCAKLELVCGCDEE</sequence>
<dbReference type="Proteomes" id="UP001140949">
    <property type="component" value="Unassembled WGS sequence"/>
</dbReference>
<dbReference type="EMBL" id="JANAVB010019191">
    <property type="protein sequence ID" value="KAJ6828635.1"/>
    <property type="molecule type" value="Genomic_DNA"/>
</dbReference>
<evidence type="ECO:0000313" key="3">
    <source>
        <dbReference type="Proteomes" id="UP001140949"/>
    </source>
</evidence>
<dbReference type="AlphaFoldDB" id="A0AAX6GJZ9"/>
<reference evidence="2" key="2">
    <citation type="submission" date="2023-04" db="EMBL/GenBank/DDBJ databases">
        <authorList>
            <person name="Bruccoleri R.E."/>
            <person name="Oakeley E.J."/>
            <person name="Faust A.-M."/>
            <person name="Dessus-Babus S."/>
            <person name="Altorfer M."/>
            <person name="Burckhardt D."/>
            <person name="Oertli M."/>
            <person name="Naumann U."/>
            <person name="Petersen F."/>
            <person name="Wong J."/>
        </authorList>
    </citation>
    <scope>NUCLEOTIDE SEQUENCE</scope>
    <source>
        <strain evidence="2">GSM-AAB239-AS_SAM_17_03QT</strain>
        <tissue evidence="2">Leaf</tissue>
    </source>
</reference>
<evidence type="ECO:0000313" key="2">
    <source>
        <dbReference type="EMBL" id="KAJ6828635.1"/>
    </source>
</evidence>
<evidence type="ECO:0000256" key="1">
    <source>
        <dbReference type="SAM" id="MobiDB-lite"/>
    </source>
</evidence>
<reference evidence="2" key="1">
    <citation type="journal article" date="2023" name="GigaByte">
        <title>Genome assembly of the bearded iris, Iris pallida Lam.</title>
        <authorList>
            <person name="Bruccoleri R.E."/>
            <person name="Oakeley E.J."/>
            <person name="Faust A.M.E."/>
            <person name="Altorfer M."/>
            <person name="Dessus-Babus S."/>
            <person name="Burckhardt D."/>
            <person name="Oertli M."/>
            <person name="Naumann U."/>
            <person name="Petersen F."/>
            <person name="Wong J."/>
        </authorList>
    </citation>
    <scope>NUCLEOTIDE SEQUENCE</scope>
    <source>
        <strain evidence="2">GSM-AAB239-AS_SAM_17_03QT</strain>
    </source>
</reference>